<feature type="domain" description="SOCS box" evidence="4">
    <location>
        <begin position="221"/>
        <end position="259"/>
    </location>
</feature>
<dbReference type="EMBL" id="AMQN01002786">
    <property type="status" value="NOT_ANNOTATED_CDS"/>
    <property type="molecule type" value="Genomic_DNA"/>
</dbReference>
<name>R7TGC0_CAPTE</name>
<dbReference type="PROSITE" id="PS50225">
    <property type="entry name" value="SOCS"/>
    <property type="match status" value="1"/>
</dbReference>
<organism evidence="5">
    <name type="scientific">Capitella teleta</name>
    <name type="common">Polychaete worm</name>
    <dbReference type="NCBI Taxonomy" id="283909"/>
    <lineage>
        <taxon>Eukaryota</taxon>
        <taxon>Metazoa</taxon>
        <taxon>Spiralia</taxon>
        <taxon>Lophotrochozoa</taxon>
        <taxon>Annelida</taxon>
        <taxon>Polychaeta</taxon>
        <taxon>Sedentaria</taxon>
        <taxon>Scolecida</taxon>
        <taxon>Capitellidae</taxon>
        <taxon>Capitella</taxon>
    </lineage>
</organism>
<dbReference type="GO" id="GO:0005737">
    <property type="term" value="C:cytoplasm"/>
    <property type="evidence" value="ECO:0007669"/>
    <property type="project" value="TreeGrafter"/>
</dbReference>
<dbReference type="PROSITE" id="PS50297">
    <property type="entry name" value="ANK_REP_REGION"/>
    <property type="match status" value="1"/>
</dbReference>
<dbReference type="EMBL" id="KB310004">
    <property type="protein sequence ID" value="ELT92813.1"/>
    <property type="molecule type" value="Genomic_DNA"/>
</dbReference>
<dbReference type="Pfam" id="PF12796">
    <property type="entry name" value="Ank_2"/>
    <property type="match status" value="1"/>
</dbReference>
<evidence type="ECO:0000256" key="1">
    <source>
        <dbReference type="ARBA" id="ARBA00022737"/>
    </source>
</evidence>
<dbReference type="SUPFAM" id="SSF158235">
    <property type="entry name" value="SOCS box-like"/>
    <property type="match status" value="1"/>
</dbReference>
<dbReference type="Gene3D" id="1.25.40.20">
    <property type="entry name" value="Ankyrin repeat-containing domain"/>
    <property type="match status" value="2"/>
</dbReference>
<dbReference type="HOGENOM" id="CLU_1075919_0_0_1"/>
<dbReference type="PANTHER" id="PTHR24198:SF165">
    <property type="entry name" value="ANKYRIN REPEAT-CONTAINING PROTEIN-RELATED"/>
    <property type="match status" value="1"/>
</dbReference>
<evidence type="ECO:0000259" key="4">
    <source>
        <dbReference type="PROSITE" id="PS50225"/>
    </source>
</evidence>
<evidence type="ECO:0000313" key="6">
    <source>
        <dbReference type="EnsemblMetazoa" id="CapteP37001"/>
    </source>
</evidence>
<feature type="non-terminal residue" evidence="5">
    <location>
        <position position="259"/>
    </location>
</feature>
<feature type="repeat" description="ANK" evidence="3">
    <location>
        <begin position="1"/>
        <end position="29"/>
    </location>
</feature>
<keyword evidence="7" id="KW-1185">Reference proteome</keyword>
<dbReference type="InterPro" id="IPR002110">
    <property type="entry name" value="Ankyrin_rpt"/>
</dbReference>
<dbReference type="AlphaFoldDB" id="R7TGC0"/>
<dbReference type="SUPFAM" id="SSF48403">
    <property type="entry name" value="Ankyrin repeat"/>
    <property type="match status" value="1"/>
</dbReference>
<evidence type="ECO:0000313" key="5">
    <source>
        <dbReference type="EMBL" id="ELT92813.1"/>
    </source>
</evidence>
<reference evidence="6" key="3">
    <citation type="submission" date="2015-06" db="UniProtKB">
        <authorList>
            <consortium name="EnsemblMetazoa"/>
        </authorList>
    </citation>
    <scope>IDENTIFICATION</scope>
</reference>
<reference evidence="5 7" key="2">
    <citation type="journal article" date="2013" name="Nature">
        <title>Insights into bilaterian evolution from three spiralian genomes.</title>
        <authorList>
            <person name="Simakov O."/>
            <person name="Marletaz F."/>
            <person name="Cho S.J."/>
            <person name="Edsinger-Gonzales E."/>
            <person name="Havlak P."/>
            <person name="Hellsten U."/>
            <person name="Kuo D.H."/>
            <person name="Larsson T."/>
            <person name="Lv J."/>
            <person name="Arendt D."/>
            <person name="Savage R."/>
            <person name="Osoegawa K."/>
            <person name="de Jong P."/>
            <person name="Grimwood J."/>
            <person name="Chapman J.A."/>
            <person name="Shapiro H."/>
            <person name="Aerts A."/>
            <person name="Otillar R.P."/>
            <person name="Terry A.Y."/>
            <person name="Boore J.L."/>
            <person name="Grigoriev I.V."/>
            <person name="Lindberg D.R."/>
            <person name="Seaver E.C."/>
            <person name="Weisblat D.A."/>
            <person name="Putnam N.H."/>
            <person name="Rokhsar D.S."/>
        </authorList>
    </citation>
    <scope>NUCLEOTIDE SEQUENCE</scope>
    <source>
        <strain evidence="5 7">I ESC-2004</strain>
    </source>
</reference>
<sequence>PLHVAVMSCQLECVQKLLRAGADVNIRSRGDLLTPLMKAAELCQHDIVEALLAAGADATQTDAQGFSPLRYAIESHGGVSMAKTLVAHGANVNAASTDVHETPLMVALGIGDQGVTDFLLEKNADIEACTHLKESTLVRAVAAENVEIVRLILQRHSKLEALAATDCALVEACQVGSLEIARLLVDHGWNLRTTDWHSKKSCLVVAAQLPESARFIQSTSNQPRSLTSMCRIVIRKSLQPSLEEHIQELPLPEHLKQFI</sequence>
<dbReference type="InterPro" id="IPR001496">
    <property type="entry name" value="SOCS_box"/>
</dbReference>
<dbReference type="EnsemblMetazoa" id="CapteT37001">
    <property type="protein sequence ID" value="CapteP37001"/>
    <property type="gene ID" value="CapteG37001"/>
</dbReference>
<dbReference type="SMART" id="SM00969">
    <property type="entry name" value="SOCS_box"/>
    <property type="match status" value="1"/>
</dbReference>
<feature type="repeat" description="ANK" evidence="3">
    <location>
        <begin position="64"/>
        <end position="97"/>
    </location>
</feature>
<reference evidence="7" key="1">
    <citation type="submission" date="2012-12" db="EMBL/GenBank/DDBJ databases">
        <authorList>
            <person name="Hellsten U."/>
            <person name="Grimwood J."/>
            <person name="Chapman J.A."/>
            <person name="Shapiro H."/>
            <person name="Aerts A."/>
            <person name="Otillar R.P."/>
            <person name="Terry A.Y."/>
            <person name="Boore J.L."/>
            <person name="Simakov O."/>
            <person name="Marletaz F."/>
            <person name="Cho S.-J."/>
            <person name="Edsinger-Gonzales E."/>
            <person name="Havlak P."/>
            <person name="Kuo D.-H."/>
            <person name="Larsson T."/>
            <person name="Lv J."/>
            <person name="Arendt D."/>
            <person name="Savage R."/>
            <person name="Osoegawa K."/>
            <person name="de Jong P."/>
            <person name="Lindberg D.R."/>
            <person name="Seaver E.C."/>
            <person name="Weisblat D.A."/>
            <person name="Putnam N.H."/>
            <person name="Grigoriev I.V."/>
            <person name="Rokhsar D.S."/>
        </authorList>
    </citation>
    <scope>NUCLEOTIDE SEQUENCE</scope>
    <source>
        <strain evidence="7">I ESC-2004</strain>
    </source>
</reference>
<feature type="repeat" description="ANK" evidence="3">
    <location>
        <begin position="99"/>
        <end position="131"/>
    </location>
</feature>
<dbReference type="PANTHER" id="PTHR24198">
    <property type="entry name" value="ANKYRIN REPEAT AND PROTEIN KINASE DOMAIN-CONTAINING PROTEIN"/>
    <property type="match status" value="1"/>
</dbReference>
<evidence type="ECO:0000256" key="3">
    <source>
        <dbReference type="PROSITE-ProRule" id="PRU00023"/>
    </source>
</evidence>
<dbReference type="InterPro" id="IPR036036">
    <property type="entry name" value="SOCS_box-like_dom_sf"/>
</dbReference>
<gene>
    <name evidence="5" type="ORF">CAPTEDRAFT_37001</name>
</gene>
<keyword evidence="1" id="KW-0677">Repeat</keyword>
<dbReference type="GO" id="GO:0035556">
    <property type="term" value="P:intracellular signal transduction"/>
    <property type="evidence" value="ECO:0007669"/>
    <property type="project" value="InterPro"/>
</dbReference>
<dbReference type="Gene3D" id="1.10.750.20">
    <property type="entry name" value="SOCS box"/>
    <property type="match status" value="1"/>
</dbReference>
<dbReference type="Proteomes" id="UP000014760">
    <property type="component" value="Unassembled WGS sequence"/>
</dbReference>
<dbReference type="OMA" id="FSKEKWI"/>
<dbReference type="CDD" id="cd03587">
    <property type="entry name" value="SOCS"/>
    <property type="match status" value="1"/>
</dbReference>
<dbReference type="STRING" id="283909.R7TGC0"/>
<dbReference type="OrthoDB" id="20872at2759"/>
<dbReference type="SMART" id="SM00248">
    <property type="entry name" value="ANK"/>
    <property type="match status" value="6"/>
</dbReference>
<dbReference type="InterPro" id="IPR036770">
    <property type="entry name" value="Ankyrin_rpt-contain_sf"/>
</dbReference>
<feature type="repeat" description="ANK" evidence="3">
    <location>
        <begin position="31"/>
        <end position="63"/>
    </location>
</feature>
<evidence type="ECO:0000256" key="2">
    <source>
        <dbReference type="ARBA" id="ARBA00023043"/>
    </source>
</evidence>
<accession>R7TGC0</accession>
<dbReference type="Pfam" id="PF00023">
    <property type="entry name" value="Ank"/>
    <property type="match status" value="1"/>
</dbReference>
<dbReference type="Pfam" id="PF07525">
    <property type="entry name" value="SOCS_box"/>
    <property type="match status" value="1"/>
</dbReference>
<keyword evidence="2 3" id="KW-0040">ANK repeat</keyword>
<evidence type="ECO:0000313" key="7">
    <source>
        <dbReference type="Proteomes" id="UP000014760"/>
    </source>
</evidence>
<proteinExistence type="predicted"/>
<dbReference type="PROSITE" id="PS50088">
    <property type="entry name" value="ANK_REPEAT"/>
    <property type="match status" value="4"/>
</dbReference>
<protein>
    <recommendedName>
        <fullName evidence="4">SOCS box domain-containing protein</fullName>
    </recommendedName>
</protein>
<feature type="non-terminal residue" evidence="5">
    <location>
        <position position="1"/>
    </location>
</feature>